<dbReference type="EMBL" id="JAZGLY010000002">
    <property type="protein sequence ID" value="MEE6186504.1"/>
    <property type="molecule type" value="Genomic_DNA"/>
</dbReference>
<evidence type="ECO:0000313" key="3">
    <source>
        <dbReference type="Proteomes" id="UP001357452"/>
    </source>
</evidence>
<gene>
    <name evidence="2" type="ORF">V2H41_04380</name>
</gene>
<keyword evidence="3" id="KW-1185">Reference proteome</keyword>
<organism evidence="2 3">
    <name type="scientific">Niabella digestorum</name>
    <dbReference type="NCBI Taxonomy" id="3117701"/>
    <lineage>
        <taxon>Bacteria</taxon>
        <taxon>Pseudomonadati</taxon>
        <taxon>Bacteroidota</taxon>
        <taxon>Chitinophagia</taxon>
        <taxon>Chitinophagales</taxon>
        <taxon>Chitinophagaceae</taxon>
        <taxon>Niabella</taxon>
    </lineage>
</organism>
<accession>A0ABU7RET5</accession>
<dbReference type="InterPro" id="IPR007048">
    <property type="entry name" value="IraD/Gp25-like"/>
</dbReference>
<dbReference type="Gene3D" id="3.10.450.40">
    <property type="match status" value="1"/>
</dbReference>
<comment type="caution">
    <text evidence="2">The sequence shown here is derived from an EMBL/GenBank/DDBJ whole genome shotgun (WGS) entry which is preliminary data.</text>
</comment>
<evidence type="ECO:0000313" key="2">
    <source>
        <dbReference type="EMBL" id="MEE6186504.1"/>
    </source>
</evidence>
<reference evidence="2 3" key="1">
    <citation type="submission" date="2024-01" db="EMBL/GenBank/DDBJ databases">
        <title>Niabella digestum sp. nov., isolated from waste digestion system.</title>
        <authorList>
            <person name="Zhang L."/>
        </authorList>
    </citation>
    <scope>NUCLEOTIDE SEQUENCE [LARGE SCALE GENOMIC DNA]</scope>
    <source>
        <strain evidence="2 3">A18</strain>
    </source>
</reference>
<dbReference type="Pfam" id="PF04965">
    <property type="entry name" value="GPW_gp25"/>
    <property type="match status" value="1"/>
</dbReference>
<feature type="domain" description="IraD/Gp25-like" evidence="1">
    <location>
        <begin position="27"/>
        <end position="125"/>
    </location>
</feature>
<proteinExistence type="predicted"/>
<name>A0ABU7RET5_9BACT</name>
<dbReference type="RefSeq" id="WP_330973913.1">
    <property type="nucleotide sequence ID" value="NZ_JAZGLY010000002.1"/>
</dbReference>
<sequence>MAHITYLKLPIRFKQFFENKKLPSCNLLDSVYRNLHLLITTMQGEHKNDPLYGSHFWESDYDTHLANDVRREMIINSLKTQISLYEKRITEVAVDVNVRLSNAFLDGMEIQKKKIEIVIKGKIKRSMEPFTFMTGFFISPYNLD</sequence>
<evidence type="ECO:0000259" key="1">
    <source>
        <dbReference type="Pfam" id="PF04965"/>
    </source>
</evidence>
<dbReference type="SUPFAM" id="SSF160719">
    <property type="entry name" value="gpW/gp25-like"/>
    <property type="match status" value="1"/>
</dbReference>
<protein>
    <submittedName>
        <fullName evidence="2">GPW/gp25 family protein</fullName>
    </submittedName>
</protein>
<dbReference type="Proteomes" id="UP001357452">
    <property type="component" value="Unassembled WGS sequence"/>
</dbReference>